<dbReference type="CDD" id="cd11660">
    <property type="entry name" value="SANT_TRF"/>
    <property type="match status" value="1"/>
</dbReference>
<name>A0AAN9JBK5_CLITE</name>
<evidence type="ECO:0000313" key="3">
    <source>
        <dbReference type="EMBL" id="KAK7295156.1"/>
    </source>
</evidence>
<reference evidence="3 4" key="1">
    <citation type="submission" date="2024-01" db="EMBL/GenBank/DDBJ databases">
        <title>The genomes of 5 underutilized Papilionoideae crops provide insights into root nodulation and disease resistance.</title>
        <authorList>
            <person name="Yuan L."/>
        </authorList>
    </citation>
    <scope>NUCLEOTIDE SEQUENCE [LARGE SCALE GENOMIC DNA]</scope>
    <source>
        <strain evidence="3">LY-2023</strain>
        <tissue evidence="3">Leaf</tissue>
    </source>
</reference>
<protein>
    <recommendedName>
        <fullName evidence="2">Myb-like domain-containing protein</fullName>
    </recommendedName>
</protein>
<proteinExistence type="predicted"/>
<feature type="domain" description="Myb-like" evidence="2">
    <location>
        <begin position="655"/>
        <end position="703"/>
    </location>
</feature>
<accession>A0AAN9JBK5</accession>
<sequence length="931" mass="103537">MFGSKVFLTYKRKRQSLRSTFIHGIPNSACESAHNCSLSSQVKREKLTLDTSSEKHEEKPMDTSDGNIPCFKQPDSSPLLPAQKPSGTKTGELGNDDETEMMVTTHKSSPTTHPCDDNVKRNVGELPSAEKATQNDGDAQRKSFANESSDNDCDNCSNTNIVSPSVELDAGNDSNFNLVNSEACITRESTYAHVNESPAVNNSVDESTDSPSNDNFGKPSGHVVMQTNTNLISPLITFNRCYKRKKGLDGTDRQSKLLHEKENISVLTKWSRLANGNPCSSGESSCEERPVNNVPDLNQSVELSERGKPLNETQIERSCKSSSMVFLTDLNQSADFSERWELCQTQEKVKSTDSPYPCEVISETCVAHVREQLCQGEGIVKNASPTSGSEVLSHSCLIHEEDQHLHKDCHGVSFKFDPKDPYATPTTTAPELEKSQPLVSNAMQNVLCNDMMKIGEQQPQFDLPVKSAEEHAVDLNLGAEKNSLHLRMSTLGAKLESTSCSSAIVEDQVSQLEFLNSRNAQLISEGKATDGVCSSSTQPQSAGLLMHEDRMNLQQTKIDQPTLMPTISLSLGLCLPNELRTRGSDSISYLSALPLSSSTTEARDISHDGLYLSSPKWKTFLPRHQVVLDNIVHRSRTSNEKGKCQEHFKHHPVLWSEEELDFLWIGVRRHGRGNWDAMLRDQRLRFSPLRMPGDLAERWEDEQLKLLNDIGGAPFMYPVAERAAVTSLQGNFCFLDPKSGFRESSLMKKSLARLNLQSNITAHSHRHTIHSRRASYNNNNDKYELGFFNSPGSSSLSRENSYSSDHPFSCLAAKNSLPHWLREAVLTPPPKSVEPNMPITVPLISYPDMPGAADRFHNAGKSCFLPQNWFNGLRTNMSNGSHYSTYSRRKYGVVKMNKSREHRVRKPDDLIIIDSDTSSEETISDDHGASL</sequence>
<feature type="region of interest" description="Disordered" evidence="1">
    <location>
        <begin position="196"/>
        <end position="221"/>
    </location>
</feature>
<dbReference type="Gene3D" id="1.10.10.60">
    <property type="entry name" value="Homeodomain-like"/>
    <property type="match status" value="1"/>
</dbReference>
<gene>
    <name evidence="3" type="ORF">RJT34_18061</name>
</gene>
<feature type="compositionally biased region" description="Polar residues" evidence="1">
    <location>
        <begin position="131"/>
        <end position="147"/>
    </location>
</feature>
<dbReference type="AlphaFoldDB" id="A0AAN9JBK5"/>
<comment type="caution">
    <text evidence="3">The sequence shown here is derived from an EMBL/GenBank/DDBJ whole genome shotgun (WGS) entry which is preliminary data.</text>
</comment>
<dbReference type="PROSITE" id="PS50090">
    <property type="entry name" value="MYB_LIKE"/>
    <property type="match status" value="1"/>
</dbReference>
<feature type="compositionally biased region" description="Polar residues" evidence="1">
    <location>
        <begin position="198"/>
        <end position="215"/>
    </location>
</feature>
<feature type="region of interest" description="Disordered" evidence="1">
    <location>
        <begin position="128"/>
        <end position="157"/>
    </location>
</feature>
<dbReference type="InterPro" id="IPR001005">
    <property type="entry name" value="SANT/Myb"/>
</dbReference>
<dbReference type="InterPro" id="IPR009057">
    <property type="entry name" value="Homeodomain-like_sf"/>
</dbReference>
<feature type="compositionally biased region" description="Basic and acidic residues" evidence="1">
    <location>
        <begin position="49"/>
        <end position="62"/>
    </location>
</feature>
<organism evidence="3 4">
    <name type="scientific">Clitoria ternatea</name>
    <name type="common">Butterfly pea</name>
    <dbReference type="NCBI Taxonomy" id="43366"/>
    <lineage>
        <taxon>Eukaryota</taxon>
        <taxon>Viridiplantae</taxon>
        <taxon>Streptophyta</taxon>
        <taxon>Embryophyta</taxon>
        <taxon>Tracheophyta</taxon>
        <taxon>Spermatophyta</taxon>
        <taxon>Magnoliopsida</taxon>
        <taxon>eudicotyledons</taxon>
        <taxon>Gunneridae</taxon>
        <taxon>Pentapetalae</taxon>
        <taxon>rosids</taxon>
        <taxon>fabids</taxon>
        <taxon>Fabales</taxon>
        <taxon>Fabaceae</taxon>
        <taxon>Papilionoideae</taxon>
        <taxon>50 kb inversion clade</taxon>
        <taxon>NPAAA clade</taxon>
        <taxon>indigoferoid/millettioid clade</taxon>
        <taxon>Phaseoleae</taxon>
        <taxon>Clitoria</taxon>
    </lineage>
</organism>
<keyword evidence="4" id="KW-1185">Reference proteome</keyword>
<dbReference type="EMBL" id="JAYKXN010000004">
    <property type="protein sequence ID" value="KAK7295156.1"/>
    <property type="molecule type" value="Genomic_DNA"/>
</dbReference>
<dbReference type="Proteomes" id="UP001359559">
    <property type="component" value="Unassembled WGS sequence"/>
</dbReference>
<evidence type="ECO:0000256" key="1">
    <source>
        <dbReference type="SAM" id="MobiDB-lite"/>
    </source>
</evidence>
<evidence type="ECO:0000259" key="2">
    <source>
        <dbReference type="PROSITE" id="PS50090"/>
    </source>
</evidence>
<feature type="region of interest" description="Disordered" evidence="1">
    <location>
        <begin position="49"/>
        <end position="97"/>
    </location>
</feature>
<dbReference type="SUPFAM" id="SSF46689">
    <property type="entry name" value="Homeodomain-like"/>
    <property type="match status" value="1"/>
</dbReference>
<evidence type="ECO:0000313" key="4">
    <source>
        <dbReference type="Proteomes" id="UP001359559"/>
    </source>
</evidence>